<feature type="transmembrane region" description="Helical" evidence="13">
    <location>
        <begin position="367"/>
        <end position="389"/>
    </location>
</feature>
<keyword evidence="7" id="KW-0999">Mitochondrion inner membrane</keyword>
<dbReference type="PANTHER" id="PTHR24089">
    <property type="entry name" value="SOLUTE CARRIER FAMILY 25"/>
    <property type="match status" value="1"/>
</dbReference>
<sequence>MPSAYADAGSMADIARDKARQHGATVVGTAASAPAPRRKEAAISTANDGAAVASRAKTRSWDYIWRSGVAGGIAGCAAKTTVAPLDRVKILFQTSNPQFAKYTGSSFGVASAMKDIYLHEGGRGLFRGHSATLLRIFPYAGIKFLAYEQIRNIIIPDKNHETPFRRLISGSLAGVTSVFFTYPLEVVRVRLAFETRRDGRSSLTSICRQIYNEHPVEKSRTPKLPNTPGIAAAVDSATSAVESVAPRVGLVNFYRGFAPTMLGMLPYAGVSFLTHDTMSDLLRHPSIAEYTTLPKKKNHPEGKAAPLRSWAELTAGGVAGMISQTSSYPLEVVRRRMQVGGAVGDGRRLRVGETAAMIFRERGFKGFFVGLTIGYVKVIPLAAVSFYTYERMKLPFIPSASADASAPEVPLSKATHLQFTGLSLSLPIDSPTRFISSDKPVDLRSIYFAWLNRELAIPEYNASATTLNDDLAANGSSGKVQNLGFIERLDLITWLEGASEESEYIKPLAGDASAAAAGAAPSSKTGAAALAAQARSGKGTIDPRLASVYDGERRMGDRNTVLRGIKPTDFSHVRKLAIPFIQKKSQSSSAIGSTQSLSINQKGPSRRPDPIILLSPSASSLLRMSNARSFLEDGKFVPPDAGASTASMLHVQRIIPGIDPNRPMRFILVEGSEQFKPEYWNRIVAVFTTGQTWQFKNYKWSNPNELFKHTMGVFVGWRGDLPPDNIRGWGHRVMSTSVDRWRGEDDVASRFRDKEVVEYIWKSIEMNMRSKGWRKDAAPTSI</sequence>
<evidence type="ECO:0000256" key="10">
    <source>
        <dbReference type="ARBA" id="ARBA00023136"/>
    </source>
</evidence>
<dbReference type="Gene3D" id="1.50.40.10">
    <property type="entry name" value="Mitochondrial carrier domain"/>
    <property type="match status" value="1"/>
</dbReference>
<dbReference type="FunFam" id="3.40.50.11990:FF:000003">
    <property type="entry name" value="Pol II transcription elongation factor subunit Cdc73"/>
    <property type="match status" value="1"/>
</dbReference>
<keyword evidence="8 13" id="KW-1133">Transmembrane helix</keyword>
<evidence type="ECO:0000256" key="9">
    <source>
        <dbReference type="ARBA" id="ARBA00023128"/>
    </source>
</evidence>
<feature type="domain" description="Cell division control protein 73 C-terminal" evidence="14">
    <location>
        <begin position="607"/>
        <end position="766"/>
    </location>
</feature>
<keyword evidence="4" id="KW-0813">Transport</keyword>
<evidence type="ECO:0000256" key="6">
    <source>
        <dbReference type="ARBA" id="ARBA00022737"/>
    </source>
</evidence>
<dbReference type="EMBL" id="QLNT01000009">
    <property type="protein sequence ID" value="KAF3071989.1"/>
    <property type="molecule type" value="Genomic_DNA"/>
</dbReference>
<evidence type="ECO:0000256" key="5">
    <source>
        <dbReference type="ARBA" id="ARBA00022692"/>
    </source>
</evidence>
<evidence type="ECO:0000256" key="3">
    <source>
        <dbReference type="ARBA" id="ARBA00021935"/>
    </source>
</evidence>
<feature type="repeat" description="Solcar" evidence="11">
    <location>
        <begin position="307"/>
        <end position="395"/>
    </location>
</feature>
<dbReference type="GO" id="GO:0005743">
    <property type="term" value="C:mitochondrial inner membrane"/>
    <property type="evidence" value="ECO:0007669"/>
    <property type="project" value="UniProtKB-SubCell"/>
</dbReference>
<dbReference type="InterPro" id="IPR023395">
    <property type="entry name" value="MCP_dom_sf"/>
</dbReference>
<accession>A0A9P4XFQ2</accession>
<evidence type="ECO:0000256" key="11">
    <source>
        <dbReference type="PROSITE-ProRule" id="PRU00282"/>
    </source>
</evidence>
<keyword evidence="6" id="KW-0677">Repeat</keyword>
<dbReference type="SUPFAM" id="SSF103506">
    <property type="entry name" value="Mitochondrial carrier"/>
    <property type="match status" value="1"/>
</dbReference>
<comment type="caution">
    <text evidence="15">The sequence shown here is derived from an EMBL/GenBank/DDBJ whole genome shotgun (WGS) entry which is preliminary data.</text>
</comment>
<evidence type="ECO:0000256" key="2">
    <source>
        <dbReference type="ARBA" id="ARBA00004448"/>
    </source>
</evidence>
<comment type="subcellular location">
    <subcellularLocation>
        <location evidence="2">Mitochondrion inner membrane</location>
        <topology evidence="2">Multi-pass membrane protein</topology>
    </subcellularLocation>
</comment>
<dbReference type="Pfam" id="PF00153">
    <property type="entry name" value="Mito_carr"/>
    <property type="match status" value="3"/>
</dbReference>
<feature type="region of interest" description="Disordered" evidence="12">
    <location>
        <begin position="587"/>
        <end position="609"/>
    </location>
</feature>
<dbReference type="InterPro" id="IPR031336">
    <property type="entry name" value="CDC73_C"/>
</dbReference>
<dbReference type="InterPro" id="IPR018108">
    <property type="entry name" value="MCP_transmembrane"/>
</dbReference>
<evidence type="ECO:0000259" key="14">
    <source>
        <dbReference type="Pfam" id="PF05179"/>
    </source>
</evidence>
<dbReference type="InterPro" id="IPR038103">
    <property type="entry name" value="CDC73_C_sf"/>
</dbReference>
<evidence type="ECO:0000313" key="16">
    <source>
        <dbReference type="Proteomes" id="UP000801864"/>
    </source>
</evidence>
<dbReference type="InterPro" id="IPR002067">
    <property type="entry name" value="MCP"/>
</dbReference>
<feature type="repeat" description="Solcar" evidence="11">
    <location>
        <begin position="161"/>
        <end position="281"/>
    </location>
</feature>
<name>A0A9P4XFQ2_9HYPO</name>
<organism evidence="15 16">
    <name type="scientific">Trichoderma lentiforme</name>
    <dbReference type="NCBI Taxonomy" id="1567552"/>
    <lineage>
        <taxon>Eukaryota</taxon>
        <taxon>Fungi</taxon>
        <taxon>Dikarya</taxon>
        <taxon>Ascomycota</taxon>
        <taxon>Pezizomycotina</taxon>
        <taxon>Sordariomycetes</taxon>
        <taxon>Hypocreomycetidae</taxon>
        <taxon>Hypocreales</taxon>
        <taxon>Hypocreaceae</taxon>
        <taxon>Trichoderma</taxon>
    </lineage>
</organism>
<dbReference type="PROSITE" id="PS50920">
    <property type="entry name" value="SOLCAR"/>
    <property type="match status" value="3"/>
</dbReference>
<feature type="repeat" description="Solcar" evidence="11">
    <location>
        <begin position="62"/>
        <end position="153"/>
    </location>
</feature>
<feature type="compositionally biased region" description="Low complexity" evidence="12">
    <location>
        <begin position="587"/>
        <end position="599"/>
    </location>
</feature>
<keyword evidence="10 11" id="KW-0472">Membrane</keyword>
<protein>
    <recommendedName>
        <fullName evidence="3">Mitochondrial thiamine pyrophosphate carrier 1</fullName>
    </recommendedName>
</protein>
<dbReference type="GO" id="GO:0055085">
    <property type="term" value="P:transmembrane transport"/>
    <property type="evidence" value="ECO:0007669"/>
    <property type="project" value="InterPro"/>
</dbReference>
<reference evidence="15 16" key="1">
    <citation type="submission" date="2018-06" db="EMBL/GenBank/DDBJ databases">
        <title>Genome analysis of cellulolytic fungus Trichoderma lentiforme CFAM-422.</title>
        <authorList>
            <person name="Steindorff A.S."/>
            <person name="Formighieri E.F."/>
            <person name="Midorikawa G.E.O."/>
            <person name="Tamietti M.S."/>
            <person name="Ramos E.Z."/>
            <person name="Silva A.S."/>
            <person name="Bon E.P.S."/>
            <person name="Mendes T.D."/>
            <person name="Damaso M.C.T."/>
            <person name="Favaro L.C.L."/>
        </authorList>
    </citation>
    <scope>NUCLEOTIDE SEQUENCE [LARGE SCALE GENOMIC DNA]</scope>
    <source>
        <strain evidence="15 16">CFAM-422</strain>
    </source>
</reference>
<evidence type="ECO:0000256" key="13">
    <source>
        <dbReference type="SAM" id="Phobius"/>
    </source>
</evidence>
<evidence type="ECO:0000256" key="7">
    <source>
        <dbReference type="ARBA" id="ARBA00022792"/>
    </source>
</evidence>
<evidence type="ECO:0000313" key="15">
    <source>
        <dbReference type="EMBL" id="KAF3071989.1"/>
    </source>
</evidence>
<evidence type="ECO:0000256" key="12">
    <source>
        <dbReference type="SAM" id="MobiDB-lite"/>
    </source>
</evidence>
<keyword evidence="9" id="KW-0496">Mitochondrion</keyword>
<dbReference type="PRINTS" id="PR00926">
    <property type="entry name" value="MITOCARRIER"/>
</dbReference>
<gene>
    <name evidence="15" type="ORF">CFAM422_005698</name>
</gene>
<evidence type="ECO:0000256" key="4">
    <source>
        <dbReference type="ARBA" id="ARBA00022448"/>
    </source>
</evidence>
<evidence type="ECO:0000256" key="8">
    <source>
        <dbReference type="ARBA" id="ARBA00022989"/>
    </source>
</evidence>
<comment type="function">
    <text evidence="1">Mitochondrial transporter that mediates uptake of thiamine pyrophosphate (ThPP) into mitochondria.</text>
</comment>
<keyword evidence="16" id="KW-1185">Reference proteome</keyword>
<dbReference type="Pfam" id="PF05179">
    <property type="entry name" value="CDC73_C"/>
    <property type="match status" value="1"/>
</dbReference>
<dbReference type="AlphaFoldDB" id="A0A9P4XFQ2"/>
<proteinExistence type="predicted"/>
<evidence type="ECO:0000256" key="1">
    <source>
        <dbReference type="ARBA" id="ARBA00002238"/>
    </source>
</evidence>
<dbReference type="Proteomes" id="UP000801864">
    <property type="component" value="Unassembled WGS sequence"/>
</dbReference>
<dbReference type="Gene3D" id="3.40.50.11990">
    <property type="entry name" value="RNA polymerase II accessory factor, Cdc73 C-terminal domain"/>
    <property type="match status" value="1"/>
</dbReference>
<keyword evidence="5 11" id="KW-0812">Transmembrane</keyword>